<comment type="caution">
    <text evidence="3">The sequence shown here is derived from an EMBL/GenBank/DDBJ whole genome shotgun (WGS) entry which is preliminary data.</text>
</comment>
<feature type="domain" description="HIT" evidence="2">
    <location>
        <begin position="38"/>
        <end position="111"/>
    </location>
</feature>
<dbReference type="Pfam" id="PF01230">
    <property type="entry name" value="HIT"/>
    <property type="match status" value="1"/>
</dbReference>
<organism evidence="3 4">
    <name type="scientific">Nocardioides eburneus</name>
    <dbReference type="NCBI Taxonomy" id="3231482"/>
    <lineage>
        <taxon>Bacteria</taxon>
        <taxon>Bacillati</taxon>
        <taxon>Actinomycetota</taxon>
        <taxon>Actinomycetes</taxon>
        <taxon>Propionibacteriales</taxon>
        <taxon>Nocardioidaceae</taxon>
        <taxon>Nocardioides</taxon>
    </lineage>
</organism>
<name>A0ABV3SXC8_9ACTN</name>
<dbReference type="GO" id="GO:0008168">
    <property type="term" value="F:methyltransferase activity"/>
    <property type="evidence" value="ECO:0007669"/>
    <property type="project" value="UniProtKB-KW"/>
</dbReference>
<dbReference type="SUPFAM" id="SSF54197">
    <property type="entry name" value="HIT-like"/>
    <property type="match status" value="1"/>
</dbReference>
<evidence type="ECO:0000256" key="1">
    <source>
        <dbReference type="PROSITE-ProRule" id="PRU00464"/>
    </source>
</evidence>
<accession>A0ABV3SXC8</accession>
<dbReference type="EC" id="2.1.1.-" evidence="3"/>
<evidence type="ECO:0000313" key="4">
    <source>
        <dbReference type="Proteomes" id="UP001556631"/>
    </source>
</evidence>
<keyword evidence="3" id="KW-0808">Transferase</keyword>
<sequence length="148" mass="16138">MDCFNCRGNADLDALPAREDITRTTHWRVAHAFDSSLPGWLVVVPLTHVTALDELPPEAHAELGTLLGRMSAALREVVGCVKTYVMQFSEADGFAHLHVHLVPRMPDQPDELKGPAVFGYLGAAEGERVSEAERDRLAQALREALAVG</sequence>
<keyword evidence="3" id="KW-0489">Methyltransferase</keyword>
<proteinExistence type="predicted"/>
<dbReference type="PANTHER" id="PTHR46648">
    <property type="entry name" value="HIT FAMILY PROTEIN 1"/>
    <property type="match status" value="1"/>
</dbReference>
<feature type="short sequence motif" description="Histidine triad motif" evidence="1">
    <location>
        <begin position="96"/>
        <end position="100"/>
    </location>
</feature>
<dbReference type="PANTHER" id="PTHR46648:SF1">
    <property type="entry name" value="ADENOSINE 5'-MONOPHOSPHORAMIDASE HNT1"/>
    <property type="match status" value="1"/>
</dbReference>
<dbReference type="InterPro" id="IPR001310">
    <property type="entry name" value="Histidine_triad_HIT"/>
</dbReference>
<dbReference type="EMBL" id="JBFPJR010000002">
    <property type="protein sequence ID" value="MEX0426344.1"/>
    <property type="molecule type" value="Genomic_DNA"/>
</dbReference>
<keyword evidence="4" id="KW-1185">Reference proteome</keyword>
<reference evidence="3 4" key="1">
    <citation type="submission" date="2024-07" db="EMBL/GenBank/DDBJ databases">
        <authorList>
            <person name="Lee S."/>
            <person name="Kang M."/>
        </authorList>
    </citation>
    <scope>NUCLEOTIDE SEQUENCE [LARGE SCALE GENOMIC DNA]</scope>
    <source>
        <strain evidence="3 4">DS6</strain>
    </source>
</reference>
<dbReference type="InterPro" id="IPR011146">
    <property type="entry name" value="HIT-like"/>
</dbReference>
<evidence type="ECO:0000259" key="2">
    <source>
        <dbReference type="PROSITE" id="PS51084"/>
    </source>
</evidence>
<dbReference type="InterPro" id="IPR036265">
    <property type="entry name" value="HIT-like_sf"/>
</dbReference>
<dbReference type="RefSeq" id="WP_367990994.1">
    <property type="nucleotide sequence ID" value="NZ_JBFPJR010000002.1"/>
</dbReference>
<gene>
    <name evidence="3" type="ORF">AB3X52_01845</name>
</gene>
<dbReference type="PROSITE" id="PS51084">
    <property type="entry name" value="HIT_2"/>
    <property type="match status" value="1"/>
</dbReference>
<dbReference type="GO" id="GO:0032259">
    <property type="term" value="P:methylation"/>
    <property type="evidence" value="ECO:0007669"/>
    <property type="project" value="UniProtKB-KW"/>
</dbReference>
<evidence type="ECO:0000313" key="3">
    <source>
        <dbReference type="EMBL" id="MEX0426344.1"/>
    </source>
</evidence>
<protein>
    <submittedName>
        <fullName evidence="3">HIT family protein</fullName>
        <ecNumber evidence="3">2.1.1.-</ecNumber>
    </submittedName>
</protein>
<dbReference type="Proteomes" id="UP001556631">
    <property type="component" value="Unassembled WGS sequence"/>
</dbReference>
<dbReference type="Gene3D" id="3.30.428.10">
    <property type="entry name" value="HIT-like"/>
    <property type="match status" value="1"/>
</dbReference>